<proteinExistence type="predicted"/>
<accession>A0A8J6KEY7</accession>
<dbReference type="AlphaFoldDB" id="A0A8J6KEY7"/>
<sequence length="82" mass="9007">MKLYTGRWPLLSNSRGLLGHLFSHLSPFTTSPGTKVALSRLQKSVLGAVFGPLSSMLPTRMLLCVTGRNKRVTSLLDILYGF</sequence>
<keyword evidence="2" id="KW-1185">Reference proteome</keyword>
<organism evidence="1 2">
    <name type="scientific">Eleutherodactylus coqui</name>
    <name type="common">Puerto Rican coqui</name>
    <dbReference type="NCBI Taxonomy" id="57060"/>
    <lineage>
        <taxon>Eukaryota</taxon>
        <taxon>Metazoa</taxon>
        <taxon>Chordata</taxon>
        <taxon>Craniata</taxon>
        <taxon>Vertebrata</taxon>
        <taxon>Euteleostomi</taxon>
        <taxon>Amphibia</taxon>
        <taxon>Batrachia</taxon>
        <taxon>Anura</taxon>
        <taxon>Neobatrachia</taxon>
        <taxon>Hyloidea</taxon>
        <taxon>Eleutherodactylidae</taxon>
        <taxon>Eleutherodactylinae</taxon>
        <taxon>Eleutherodactylus</taxon>
        <taxon>Eleutherodactylus</taxon>
    </lineage>
</organism>
<evidence type="ECO:0000313" key="2">
    <source>
        <dbReference type="Proteomes" id="UP000770717"/>
    </source>
</evidence>
<protein>
    <submittedName>
        <fullName evidence="1">Uncharacterized protein</fullName>
    </submittedName>
</protein>
<dbReference type="Proteomes" id="UP000770717">
    <property type="component" value="Unassembled WGS sequence"/>
</dbReference>
<comment type="caution">
    <text evidence="1">The sequence shown here is derived from an EMBL/GenBank/DDBJ whole genome shotgun (WGS) entry which is preliminary data.</text>
</comment>
<name>A0A8J6KEY7_ELECQ</name>
<evidence type="ECO:0000313" key="1">
    <source>
        <dbReference type="EMBL" id="KAG9489170.1"/>
    </source>
</evidence>
<dbReference type="EMBL" id="WNTK01000002">
    <property type="protein sequence ID" value="KAG9489170.1"/>
    <property type="molecule type" value="Genomic_DNA"/>
</dbReference>
<reference evidence="1" key="1">
    <citation type="thesis" date="2020" institute="ProQuest LLC" country="789 East Eisenhower Parkway, Ann Arbor, MI, USA">
        <title>Comparative Genomics and Chromosome Evolution.</title>
        <authorList>
            <person name="Mudd A.B."/>
        </authorList>
    </citation>
    <scope>NUCLEOTIDE SEQUENCE</scope>
    <source>
        <strain evidence="1">HN-11 Male</strain>
        <tissue evidence="1">Kidney and liver</tissue>
    </source>
</reference>
<gene>
    <name evidence="1" type="ORF">GDO78_005262</name>
</gene>